<feature type="region of interest" description="Disordered" evidence="1">
    <location>
        <begin position="92"/>
        <end position="129"/>
    </location>
</feature>
<dbReference type="HOGENOM" id="CLU_1065669_0_0_1"/>
<name>W7IGY4_9PEZI</name>
<reference evidence="2 3" key="1">
    <citation type="submission" date="2013-05" db="EMBL/GenBank/DDBJ databases">
        <title>Drechslerella stenobrocha genome reveals carnivorous origination and mechanical trapping mechanism of predatory fungi.</title>
        <authorList>
            <person name="Liu X."/>
            <person name="Zhang W."/>
            <person name="Liu K."/>
        </authorList>
    </citation>
    <scope>NUCLEOTIDE SEQUENCE [LARGE SCALE GENOMIC DNA]</scope>
    <source>
        <strain evidence="2 3">248</strain>
    </source>
</reference>
<dbReference type="AlphaFoldDB" id="W7IGY4"/>
<dbReference type="Proteomes" id="UP000024837">
    <property type="component" value="Unassembled WGS sequence"/>
</dbReference>
<dbReference type="EMBL" id="KI966390">
    <property type="protein sequence ID" value="EWC48460.1"/>
    <property type="molecule type" value="Genomic_DNA"/>
</dbReference>
<evidence type="ECO:0000256" key="1">
    <source>
        <dbReference type="SAM" id="MobiDB-lite"/>
    </source>
</evidence>
<protein>
    <submittedName>
        <fullName evidence="2">Uncharacterized protein</fullName>
    </submittedName>
</protein>
<feature type="compositionally biased region" description="Pro residues" evidence="1">
    <location>
        <begin position="94"/>
        <end position="103"/>
    </location>
</feature>
<organism evidence="2 3">
    <name type="scientific">Drechslerella stenobrocha 248</name>
    <dbReference type="NCBI Taxonomy" id="1043628"/>
    <lineage>
        <taxon>Eukaryota</taxon>
        <taxon>Fungi</taxon>
        <taxon>Dikarya</taxon>
        <taxon>Ascomycota</taxon>
        <taxon>Pezizomycotina</taxon>
        <taxon>Orbiliomycetes</taxon>
        <taxon>Orbiliales</taxon>
        <taxon>Orbiliaceae</taxon>
        <taxon>Drechslerella</taxon>
    </lineage>
</organism>
<evidence type="ECO:0000313" key="3">
    <source>
        <dbReference type="Proteomes" id="UP000024837"/>
    </source>
</evidence>
<keyword evidence="3" id="KW-1185">Reference proteome</keyword>
<gene>
    <name evidence="2" type="ORF">DRE_02229</name>
</gene>
<sequence length="309" mass="33738">MGCATSKQELGRRLRAGRRQGVDISWPKDFQHSSLSYPSTLCIECDLPSRALLTSLGNNDGSLCCGCADAESIDISLDVDLKPLSPITLSAVCPSPPLSPTSPPASSGHKRPEPPSQQFSPQEQPPMRKQLPTAYNFSFDFKHPSKADDCVCIEPYYDEYDNGEDAEDDEPIGPSHKKCESFSSRTWKVDHKVVVTAKEVPPCSGSNSRSGSRSNSFASSEYIRSKLQSAAALLSRHHDSDHFIEDDAASTLGSEVSLPKSRGWGKYGFEALNQSSPDLLSASARKSQRVSKDQVKVVRIRGSKSTNWI</sequence>
<dbReference type="OrthoDB" id="5355490at2759"/>
<proteinExistence type="predicted"/>
<evidence type="ECO:0000313" key="2">
    <source>
        <dbReference type="EMBL" id="EWC48460.1"/>
    </source>
</evidence>
<accession>W7IGY4</accession>